<feature type="domain" description="INO80 complex subunit B-like conserved region" evidence="2">
    <location>
        <begin position="33"/>
        <end position="111"/>
    </location>
</feature>
<comment type="caution">
    <text evidence="3">The sequence shown here is derived from an EMBL/GenBank/DDBJ whole genome shotgun (WGS) entry which is preliminary data.</text>
</comment>
<dbReference type="EMBL" id="MU790745">
    <property type="protein sequence ID" value="KAJ3993733.1"/>
    <property type="molecule type" value="Genomic_DNA"/>
</dbReference>
<evidence type="ECO:0000313" key="4">
    <source>
        <dbReference type="Proteomes" id="UP001163828"/>
    </source>
</evidence>
<evidence type="ECO:0000313" key="3">
    <source>
        <dbReference type="EMBL" id="KAJ3993733.1"/>
    </source>
</evidence>
<dbReference type="PANTHER" id="PTHR21561">
    <property type="entry name" value="INO80 COMPLEX SUBUNIT B"/>
    <property type="match status" value="1"/>
</dbReference>
<protein>
    <recommendedName>
        <fullName evidence="2">INO80 complex subunit B-like conserved region domain-containing protein</fullName>
    </recommendedName>
</protein>
<gene>
    <name evidence="3" type="ORF">F5050DRAFT_1577045</name>
</gene>
<dbReference type="InterPro" id="IPR029523">
    <property type="entry name" value="INO80B/Ies2"/>
</dbReference>
<proteinExistence type="predicted"/>
<evidence type="ECO:0000256" key="1">
    <source>
        <dbReference type="SAM" id="MobiDB-lite"/>
    </source>
</evidence>
<name>A0ABQ8Q5F6_9AGAR</name>
<dbReference type="Pfam" id="PF04795">
    <property type="entry name" value="PAPA-1"/>
    <property type="match status" value="1"/>
</dbReference>
<accession>A0ABQ8Q5F6</accession>
<feature type="compositionally biased region" description="Basic residues" evidence="1">
    <location>
        <begin position="64"/>
        <end position="75"/>
    </location>
</feature>
<reference evidence="3" key="1">
    <citation type="submission" date="2022-08" db="EMBL/GenBank/DDBJ databases">
        <authorList>
            <consortium name="DOE Joint Genome Institute"/>
            <person name="Min B."/>
            <person name="Riley R."/>
            <person name="Sierra-Patev S."/>
            <person name="Naranjo-Ortiz M."/>
            <person name="Looney B."/>
            <person name="Konkel Z."/>
            <person name="Slot J.C."/>
            <person name="Sakamoto Y."/>
            <person name="Steenwyk J.L."/>
            <person name="Rokas A."/>
            <person name="Carro J."/>
            <person name="Camarero S."/>
            <person name="Ferreira P."/>
            <person name="Molpeceres G."/>
            <person name="Ruiz-Duenas F.J."/>
            <person name="Serrano A."/>
            <person name="Henrissat B."/>
            <person name="Drula E."/>
            <person name="Hughes K.W."/>
            <person name="Mata J.L."/>
            <person name="Ishikawa N.K."/>
            <person name="Vargas-Isla R."/>
            <person name="Ushijima S."/>
            <person name="Smith C.A."/>
            <person name="Ahrendt S."/>
            <person name="Andreopoulos W."/>
            <person name="He G."/>
            <person name="Labutti K."/>
            <person name="Lipzen A."/>
            <person name="Ng V."/>
            <person name="Sandor L."/>
            <person name="Barry K."/>
            <person name="Martinez A.T."/>
            <person name="Xiao Y."/>
            <person name="Gibbons J.G."/>
            <person name="Terashima K."/>
            <person name="Hibbett D.S."/>
            <person name="Grigoriev I.V."/>
        </authorList>
    </citation>
    <scope>NUCLEOTIDE SEQUENCE</scope>
    <source>
        <strain evidence="3">TFB10827</strain>
    </source>
</reference>
<sequence length="230" mass="24911">MTTRQAVLASVVDSSHIALGNSSKKKKVLNETELALRREENARKRKNLSEKRLEDEKLETINRLLKKQTRPRTKRTGATGSSATPLPAVRSTSQDQNAAKIRDDSTGDVDMADASNESNVAPPPSAESDENRALEVPLATKPSTVSTSSNGGIADNSALERRMQFYLAIPAAFLPPEDQSIPTPLPLPEIRPPATCAVSGCGDPRKYRLVKDWKIGACGMAHLKVLEGMI</sequence>
<evidence type="ECO:0000259" key="2">
    <source>
        <dbReference type="SMART" id="SM01406"/>
    </source>
</evidence>
<organism evidence="3 4">
    <name type="scientific">Lentinula boryana</name>
    <dbReference type="NCBI Taxonomy" id="40481"/>
    <lineage>
        <taxon>Eukaryota</taxon>
        <taxon>Fungi</taxon>
        <taxon>Dikarya</taxon>
        <taxon>Basidiomycota</taxon>
        <taxon>Agaricomycotina</taxon>
        <taxon>Agaricomycetes</taxon>
        <taxon>Agaricomycetidae</taxon>
        <taxon>Agaricales</taxon>
        <taxon>Marasmiineae</taxon>
        <taxon>Omphalotaceae</taxon>
        <taxon>Lentinula</taxon>
    </lineage>
</organism>
<dbReference type="SMART" id="SM01406">
    <property type="entry name" value="PAPA-1"/>
    <property type="match status" value="1"/>
</dbReference>
<keyword evidence="4" id="KW-1185">Reference proteome</keyword>
<dbReference type="InterPro" id="IPR006880">
    <property type="entry name" value="INO80B_C"/>
</dbReference>
<dbReference type="PANTHER" id="PTHR21561:SF12">
    <property type="entry name" value="INO80 COMPLEX SUBUNIT B"/>
    <property type="match status" value="1"/>
</dbReference>
<dbReference type="Proteomes" id="UP001163828">
    <property type="component" value="Unassembled WGS sequence"/>
</dbReference>
<feature type="region of interest" description="Disordered" evidence="1">
    <location>
        <begin position="62"/>
        <end position="132"/>
    </location>
</feature>
<feature type="compositionally biased region" description="Polar residues" evidence="1">
    <location>
        <begin position="76"/>
        <end position="97"/>
    </location>
</feature>